<gene>
    <name evidence="4" type="ORF">FOL46_007198</name>
</gene>
<feature type="region of interest" description="Disordered" evidence="1">
    <location>
        <begin position="1416"/>
        <end position="1446"/>
    </location>
</feature>
<evidence type="ECO:0000313" key="4">
    <source>
        <dbReference type="EMBL" id="KAF4676146.1"/>
    </source>
</evidence>
<dbReference type="Pfam" id="PF23150">
    <property type="entry name" value="CFAP61_dimer"/>
    <property type="match status" value="1"/>
</dbReference>
<evidence type="ECO:0008006" key="6">
    <source>
        <dbReference type="Google" id="ProtNLM"/>
    </source>
</evidence>
<feature type="compositionally biased region" description="Polar residues" evidence="1">
    <location>
        <begin position="1430"/>
        <end position="1441"/>
    </location>
</feature>
<dbReference type="Proteomes" id="UP000572268">
    <property type="component" value="Unassembled WGS sequence"/>
</dbReference>
<dbReference type="InterPro" id="IPR036188">
    <property type="entry name" value="FAD/NAD-bd_sf"/>
</dbReference>
<protein>
    <recommendedName>
        <fullName evidence="6">Cilia- and flagella-associated protein 61 N-terminal domain-containing protein</fullName>
    </recommendedName>
</protein>
<feature type="domain" description="CFAP61 dimerisation" evidence="3">
    <location>
        <begin position="1444"/>
        <end position="1560"/>
    </location>
</feature>
<proteinExistence type="predicted"/>
<dbReference type="Pfam" id="PF16092">
    <property type="entry name" value="CFAP61_N"/>
    <property type="match status" value="1"/>
</dbReference>
<dbReference type="PANTHER" id="PTHR21178:SF8">
    <property type="entry name" value="CILIA- AND FLAGELLA-ASSOCIATED PROTEIN 61"/>
    <property type="match status" value="1"/>
</dbReference>
<dbReference type="PANTHER" id="PTHR21178">
    <property type="entry name" value="CILIA- AND FLAGELLA-ASSOCIATED PROTEIN 61"/>
    <property type="match status" value="1"/>
</dbReference>
<dbReference type="InterPro" id="IPR032151">
    <property type="entry name" value="CFAP61_N"/>
</dbReference>
<dbReference type="SUPFAM" id="SSF51905">
    <property type="entry name" value="FAD/NAD(P)-binding domain"/>
    <property type="match status" value="1"/>
</dbReference>
<evidence type="ECO:0000313" key="5">
    <source>
        <dbReference type="Proteomes" id="UP000572268"/>
    </source>
</evidence>
<feature type="compositionally biased region" description="Polar residues" evidence="1">
    <location>
        <begin position="501"/>
        <end position="514"/>
    </location>
</feature>
<feature type="region of interest" description="Disordered" evidence="1">
    <location>
        <begin position="495"/>
        <end position="519"/>
    </location>
</feature>
<dbReference type="EMBL" id="JABANN010000005">
    <property type="protein sequence ID" value="KAF4676146.1"/>
    <property type="molecule type" value="Genomic_DNA"/>
</dbReference>
<sequence length="1672" mass="183956">MNEERHSNQTRFKARRVSQADLPAILSLYESSNERTDGGVSTQPVIVESFYAYEGRTLVEVMETSSLSIVVEDENLSIVGFAVLDNYPAILEGKSEVASDGRGLTVQQEAASTIENDAAPSLVYHQWSLVTETHRIYQYNSLWFKCFISHSGKESRVLRQACQWILAAYPEINHLLLYVGKDLAIETLTFGLRPFLGLFEEIQGPAEEGIFSSSQCSIYHCPRERAFPPLIIRPATVEDHDDLVEVFDAQSDVVTDTYGEFFLAELIAAQDESHKSLVAQPRDSSGKAVGLMCVTTEVDVCPQLLVSKDPLFTQVNVLVKCFHLEDYDFLLKPKFADIARASLSGPCNEGNRRNSAGFGPGTERSVGDRLQFTLELLDLDLICEALVADSPGDDSTAEVEVAKFVSAAVSALEDGTVGDESDGAERILTSGELQEALEGLFNQQLCSSSSSRPIEELTSTIDAFLAIDEQQRRDIGNALLAARTILHTKPIQHPITEHGDQQNSENSEENQGIISSGPGERRVTLDQISAALAENGLEVDSTVMAMVLTFWGGLPSPQDELTLEALDGAIMNLCDIAELPVIDDSSTVVQRKFEAFKIALPPSHDLWLADTPQYAKDVFCISMFCLDAQYQRQSADFLVPAFSMFPDKNYCILTQPHDTPQSNFLSSMFTQVSPKIATTFHHVLYLAHRDSVYARLSGSPVLMEAHNPHWEVVVLPHSSGQACLDWSRLEPVASTITKRHRESIQERYERDEITVVVVLLDGQTASILGVEMVTDADREADPIDTLRYCYDIDQYLTPAVYKRPNCCCRLTHWSVSPLLRGQTRRILHMANTALGTRLICIATTNNNGISCNQSLTSSTALPGRCGILDDEFIHVAPRLSLPGVTTIKRAPPPSAIFAQMDESDGPTARWEHREWIESEGGRQERLLRDQATRISYLEGTSHQGHEECESVKILTKSMILDCKCTVNTRIVVVGASDAGLAALAALISMPKLHFTSLTLLAPGGISYFLYDELETLSHQEASLSRLFKTQATEGGHPASLWQVRRLTATTGAFSPRELRRLMMDSRVRILDARMISLDRTAKTVSVVASTEDGSQAEAAGKLIEIPYDHLVLTTGLQDHALHSLSIRSMGVADLPLGYRHVNGCLSSADSSCDKILGDGSILLKSLMWNPLSYVVIYGRALDSYCAIQGLLGRLVPPEKIVLVLPPRRSRDTIPDEDEVLPVDAFAEGDPVEGKIHDVLMSIGVRVHSNLTLTGVELDSRQRLCAIKLSGLAGEEDKSEEPQGPRGTPVRGILEKVSKEINPDDPIQYKITCRVLITADGHSVDPRIFSAIYGNQLVYDGRLIVDRFFRTTDESIFAAGPLCEFSRRYVKAPASGGKVTRFHQSLRQDGYNGREVGTSLAEAIVKCLDPERSTAEASGEVSFDGAENDVDPQSSAGQSDSSPLPAFSRPHVSTGLLPGLLHYYKLAIPGLEDYMKLPSDTIVTDDLNVTSGTGHFCQIEVDKLGKISEFTYLGGEPLELQNLCGLLGMPVAYLNNMSKKCADGQVKAIIEYLEDNWAKALFHDRWVRMILSTVCSPDAWPSLRVWLRDVAAECSESAGRFTDLTAAIAGGEEQEVLDVIKAVLENDSGSTVRDKGVTDDLILQLEERLPPSWKESLKGRLEEFLRSNADHLP</sequence>
<accession>A0A7J6MXI5</accession>
<feature type="domain" description="Cilia- and flagella-associated protein 61 N-terminal" evidence="2">
    <location>
        <begin position="14"/>
        <end position="332"/>
    </location>
</feature>
<dbReference type="InterPro" id="IPR038884">
    <property type="entry name" value="CFAP61"/>
</dbReference>
<comment type="caution">
    <text evidence="4">The sequence shown here is derived from an EMBL/GenBank/DDBJ whole genome shotgun (WGS) entry which is preliminary data.</text>
</comment>
<dbReference type="InterPro" id="IPR056299">
    <property type="entry name" value="CFAP61_dimer"/>
</dbReference>
<organism evidence="4 5">
    <name type="scientific">Perkinsus olseni</name>
    <name type="common">Perkinsus atlanticus</name>
    <dbReference type="NCBI Taxonomy" id="32597"/>
    <lineage>
        <taxon>Eukaryota</taxon>
        <taxon>Sar</taxon>
        <taxon>Alveolata</taxon>
        <taxon>Perkinsozoa</taxon>
        <taxon>Perkinsea</taxon>
        <taxon>Perkinsida</taxon>
        <taxon>Perkinsidae</taxon>
        <taxon>Perkinsus</taxon>
    </lineage>
</organism>
<reference evidence="4 5" key="1">
    <citation type="submission" date="2020-04" db="EMBL/GenBank/DDBJ databases">
        <title>Perkinsus olseni comparative genomics.</title>
        <authorList>
            <person name="Bogema D.R."/>
        </authorList>
    </citation>
    <scope>NUCLEOTIDE SEQUENCE [LARGE SCALE GENOMIC DNA]</scope>
    <source>
        <strain evidence="4">ATCC PRA-31</strain>
    </source>
</reference>
<name>A0A7J6MXI5_PEROL</name>
<evidence type="ECO:0000256" key="1">
    <source>
        <dbReference type="SAM" id="MobiDB-lite"/>
    </source>
</evidence>
<evidence type="ECO:0000259" key="3">
    <source>
        <dbReference type="Pfam" id="PF23150"/>
    </source>
</evidence>
<evidence type="ECO:0000259" key="2">
    <source>
        <dbReference type="Pfam" id="PF16092"/>
    </source>
</evidence>